<evidence type="ECO:0000313" key="6">
    <source>
        <dbReference type="EMBL" id="RIH85714.1"/>
    </source>
</evidence>
<dbReference type="PROSITE" id="PS00584">
    <property type="entry name" value="PFKB_KINASES_2"/>
    <property type="match status" value="1"/>
</dbReference>
<dbReference type="InterPro" id="IPR002173">
    <property type="entry name" value="Carboh/pur_kinase_PfkB_CS"/>
</dbReference>
<dbReference type="GO" id="GO:0005829">
    <property type="term" value="C:cytosol"/>
    <property type="evidence" value="ECO:0007669"/>
    <property type="project" value="TreeGrafter"/>
</dbReference>
<dbReference type="InterPro" id="IPR029056">
    <property type="entry name" value="Ribokinase-like"/>
</dbReference>
<proteinExistence type="inferred from homology"/>
<dbReference type="PANTHER" id="PTHR10584:SF157">
    <property type="entry name" value="SULFOFRUCTOSE KINASE"/>
    <property type="match status" value="1"/>
</dbReference>
<protein>
    <submittedName>
        <fullName evidence="6">Sulfofructose kinase</fullName>
        <ecNumber evidence="6">2.7.1.184</ecNumber>
    </submittedName>
</protein>
<dbReference type="GO" id="GO:0016301">
    <property type="term" value="F:kinase activity"/>
    <property type="evidence" value="ECO:0007669"/>
    <property type="project" value="UniProtKB-KW"/>
</dbReference>
<dbReference type="InterPro" id="IPR011611">
    <property type="entry name" value="PfkB_dom"/>
</dbReference>
<dbReference type="InterPro" id="IPR002139">
    <property type="entry name" value="Ribo/fructo_kinase"/>
</dbReference>
<dbReference type="AlphaFoldDB" id="A0A399ELV3"/>
<evidence type="ECO:0000259" key="5">
    <source>
        <dbReference type="Pfam" id="PF00294"/>
    </source>
</evidence>
<dbReference type="EMBL" id="QWKZ01000041">
    <property type="protein sequence ID" value="RIH85714.1"/>
    <property type="molecule type" value="Genomic_DNA"/>
</dbReference>
<keyword evidence="3 4" id="KW-0418">Kinase</keyword>
<dbReference type="RefSeq" id="WP_119360136.1">
    <property type="nucleotide sequence ID" value="NZ_QWKZ01000041.1"/>
</dbReference>
<gene>
    <name evidence="6" type="primary">yihV</name>
    <name evidence="6" type="ORF">Mlute_01507</name>
</gene>
<keyword evidence="2 4" id="KW-0808">Transferase</keyword>
<keyword evidence="7" id="KW-1185">Reference proteome</keyword>
<dbReference type="GO" id="GO:0006796">
    <property type="term" value="P:phosphate-containing compound metabolic process"/>
    <property type="evidence" value="ECO:0007669"/>
    <property type="project" value="UniProtKB-ARBA"/>
</dbReference>
<dbReference type="PRINTS" id="PR00990">
    <property type="entry name" value="RIBOKINASE"/>
</dbReference>
<dbReference type="GO" id="GO:0061594">
    <property type="term" value="F:6-deoxy-6-sulfofructose kinase activity"/>
    <property type="evidence" value="ECO:0007669"/>
    <property type="project" value="UniProtKB-EC"/>
</dbReference>
<accession>A0A399ELV3</accession>
<evidence type="ECO:0000256" key="4">
    <source>
        <dbReference type="RuleBase" id="RU003704"/>
    </source>
</evidence>
<dbReference type="Gene3D" id="3.40.1190.20">
    <property type="match status" value="1"/>
</dbReference>
<dbReference type="Proteomes" id="UP000265800">
    <property type="component" value="Unassembled WGS sequence"/>
</dbReference>
<organism evidence="6 7">
    <name type="scientific">Meiothermus luteus</name>
    <dbReference type="NCBI Taxonomy" id="2026184"/>
    <lineage>
        <taxon>Bacteria</taxon>
        <taxon>Thermotogati</taxon>
        <taxon>Deinococcota</taxon>
        <taxon>Deinococci</taxon>
        <taxon>Thermales</taxon>
        <taxon>Thermaceae</taxon>
        <taxon>Meiothermus</taxon>
    </lineage>
</organism>
<evidence type="ECO:0000256" key="3">
    <source>
        <dbReference type="ARBA" id="ARBA00022777"/>
    </source>
</evidence>
<evidence type="ECO:0000256" key="2">
    <source>
        <dbReference type="ARBA" id="ARBA00022679"/>
    </source>
</evidence>
<sequence>MVRVLAVGWANLDQRYYVERFPPQGSRTGVRAYREAIGGPAAVAAQAVARLGAEAHLVSRIGKDAAGERLAAMLQEEEVQAYLQFGPATPVSAVLVTPEGERYIFPYRPSLPEELEADPKELLEGVGAVLLDGRWPKAGWALGRAARSLGVPVVLDLDREGDWPLVEVATHVVASEELAQRWGGLKRLLAELEAVGVFSAVTLGARGVAHGGGHLPAYRVSARDTTGAGDVFHGAFALALAEGKGEEAALRFASAAAALHCAQAAPPRREQVEALL</sequence>
<name>A0A399ELV3_9DEIN</name>
<dbReference type="OrthoDB" id="9775849at2"/>
<dbReference type="SUPFAM" id="SSF53613">
    <property type="entry name" value="Ribokinase-like"/>
    <property type="match status" value="1"/>
</dbReference>
<dbReference type="EC" id="2.7.1.184" evidence="6"/>
<comment type="caution">
    <text evidence="6">The sequence shown here is derived from an EMBL/GenBank/DDBJ whole genome shotgun (WGS) entry which is preliminary data.</text>
</comment>
<dbReference type="Pfam" id="PF00294">
    <property type="entry name" value="PfkB"/>
    <property type="match status" value="1"/>
</dbReference>
<dbReference type="PANTHER" id="PTHR10584">
    <property type="entry name" value="SUGAR KINASE"/>
    <property type="match status" value="1"/>
</dbReference>
<feature type="domain" description="Carbohydrate kinase PfkB" evidence="5">
    <location>
        <begin position="3"/>
        <end position="262"/>
    </location>
</feature>
<evidence type="ECO:0000256" key="1">
    <source>
        <dbReference type="ARBA" id="ARBA00010688"/>
    </source>
</evidence>
<evidence type="ECO:0000313" key="7">
    <source>
        <dbReference type="Proteomes" id="UP000265800"/>
    </source>
</evidence>
<comment type="similarity">
    <text evidence="1 4">Belongs to the carbohydrate kinase PfkB family.</text>
</comment>
<reference evidence="6 7" key="1">
    <citation type="submission" date="2018-08" db="EMBL/GenBank/DDBJ databases">
        <title>Meiothermus luteus KCTC 52599 genome sequencing project.</title>
        <authorList>
            <person name="Da Costa M.S."/>
            <person name="Albuquerque L."/>
            <person name="Raposo P."/>
            <person name="Froufe H.J.C."/>
            <person name="Barroso C.S."/>
            <person name="Egas C."/>
        </authorList>
    </citation>
    <scope>NUCLEOTIDE SEQUENCE [LARGE SCALE GENOMIC DNA]</scope>
    <source>
        <strain evidence="6 7">KCTC 52599</strain>
    </source>
</reference>